<evidence type="ECO:0000256" key="1">
    <source>
        <dbReference type="ARBA" id="ARBA00004496"/>
    </source>
</evidence>
<name>A0A0M3I9G1_ASCLU</name>
<organism evidence="7 8">
    <name type="scientific">Ascaris lumbricoides</name>
    <name type="common">Giant roundworm</name>
    <dbReference type="NCBI Taxonomy" id="6252"/>
    <lineage>
        <taxon>Eukaryota</taxon>
        <taxon>Metazoa</taxon>
        <taxon>Ecdysozoa</taxon>
        <taxon>Nematoda</taxon>
        <taxon>Chromadorea</taxon>
        <taxon>Rhabditida</taxon>
        <taxon>Spirurina</taxon>
        <taxon>Ascaridomorpha</taxon>
        <taxon>Ascaridoidea</taxon>
        <taxon>Ascarididae</taxon>
        <taxon>Ascaris</taxon>
    </lineage>
</organism>
<dbReference type="GO" id="GO:0006914">
    <property type="term" value="P:autophagy"/>
    <property type="evidence" value="ECO:0007669"/>
    <property type="project" value="UniProtKB-KW"/>
</dbReference>
<evidence type="ECO:0000313" key="7">
    <source>
        <dbReference type="Proteomes" id="UP000036681"/>
    </source>
</evidence>
<evidence type="ECO:0000259" key="6">
    <source>
        <dbReference type="PROSITE" id="PS51834"/>
    </source>
</evidence>
<accession>A0A0M3I9G1</accession>
<dbReference type="GO" id="GO:0005085">
    <property type="term" value="F:guanyl-nucleotide exchange factor activity"/>
    <property type="evidence" value="ECO:0007669"/>
    <property type="project" value="UniProtKB-KW"/>
</dbReference>
<evidence type="ECO:0000256" key="4">
    <source>
        <dbReference type="ARBA" id="ARBA00023006"/>
    </source>
</evidence>
<dbReference type="GO" id="GO:0032045">
    <property type="term" value="C:guanyl-nucleotide exchange factor complex"/>
    <property type="evidence" value="ECO:0007669"/>
    <property type="project" value="TreeGrafter"/>
</dbReference>
<proteinExistence type="inferred from homology"/>
<evidence type="ECO:0000256" key="2">
    <source>
        <dbReference type="ARBA" id="ARBA00022490"/>
    </source>
</evidence>
<keyword evidence="4" id="KW-0072">Autophagy</keyword>
<dbReference type="PANTHER" id="PTHR31334">
    <property type="entry name" value="SMITH-MAGENIS SYNDROME REGION GENE 8 PROTEIN"/>
    <property type="match status" value="1"/>
</dbReference>
<comment type="subcellular location">
    <subcellularLocation>
        <location evidence="1">Cytoplasm</location>
    </subcellularLocation>
</comment>
<sequence length="576" mass="64525">MSTASVDELLSRSKRTLDPFNRLSCCSEPVLLVIEFCQVQGPRPLHWVPEVVDPHLDLDSVAIWLMSSEVVNGSTVMVYNQQMAIHACVHHSTILDIRARGFQRQLSIALLMATKPSTSLFKLFIDISRQLLSPILICNRRLFKQRLSHLIDVSDSIQRCSFNNYYALYTDLALSPTSAARVESVAVQARRLLPRFQAAYDSLSHSKNGADCGQHIMEDVDKCLKAIGNPHVPLLPINRLAPCMYDHFVKSLTHSRDLIMGELNKTSNGALFCAHSPILKLSHFSAPPPACAEELLRLLSDTYEDKEEALKAIICNLANILYAMLSGERLAICASEQRQMTAMDLLKKLNLLRVAVQRQALVWSDNPHVMLSDTYEDKEEALKAIICNLANILYAMLSGERLAICASEQRQMTAMDLLKKLNLLRVAVQRQALVWSDNPHVIPQDCQLFGESLSRSESATWTAEGIGAVLDMNGHTIRCKEYSGVVLRSLAKKRPDSFPSDRSIISYVIALLSDFCALVYMAKYGDVRKLAQVLSLSTADVNILASFLAEVDFLRYARLKDEVIRSDKTLYKDIKL</sequence>
<protein>
    <submittedName>
        <fullName evidence="8">UDENN FLCN/SMCR8-type domain-containing protein</fullName>
    </submittedName>
</protein>
<feature type="domain" description="UDENN FLCN/SMCR8-type" evidence="6">
    <location>
        <begin position="21"/>
        <end position="552"/>
    </location>
</feature>
<comment type="similarity">
    <text evidence="5">Belongs to the SMCR8 family.</text>
</comment>
<dbReference type="GO" id="GO:0005737">
    <property type="term" value="C:cytoplasm"/>
    <property type="evidence" value="ECO:0007669"/>
    <property type="project" value="UniProtKB-SubCell"/>
</dbReference>
<dbReference type="PANTHER" id="PTHR31334:SF1">
    <property type="entry name" value="GUANINE NUCLEOTIDE EXCHANGE PROTEIN SMCR8"/>
    <property type="match status" value="1"/>
</dbReference>
<dbReference type="WBParaSite" id="ALUE_0001409301-mRNA-1">
    <property type="protein sequence ID" value="ALUE_0001409301-mRNA-1"/>
    <property type="gene ID" value="ALUE_0001409301"/>
</dbReference>
<dbReference type="AlphaFoldDB" id="A0A0M3I9G1"/>
<evidence type="ECO:0000313" key="8">
    <source>
        <dbReference type="WBParaSite" id="ALUE_0001409301-mRNA-1"/>
    </source>
</evidence>
<evidence type="ECO:0000256" key="3">
    <source>
        <dbReference type="ARBA" id="ARBA00022658"/>
    </source>
</evidence>
<dbReference type="PROSITE" id="PS51834">
    <property type="entry name" value="DENN_FLCN_SMCR8"/>
    <property type="match status" value="1"/>
</dbReference>
<keyword evidence="7" id="KW-1185">Reference proteome</keyword>
<dbReference type="InterPro" id="IPR037521">
    <property type="entry name" value="FLCN/SMCR8_DENN"/>
</dbReference>
<evidence type="ECO:0000256" key="5">
    <source>
        <dbReference type="ARBA" id="ARBA00038137"/>
    </source>
</evidence>
<dbReference type="Proteomes" id="UP000036681">
    <property type="component" value="Unplaced"/>
</dbReference>
<keyword evidence="2" id="KW-0963">Cytoplasm</keyword>
<reference evidence="8" key="1">
    <citation type="submission" date="2017-02" db="UniProtKB">
        <authorList>
            <consortium name="WormBaseParasite"/>
        </authorList>
    </citation>
    <scope>IDENTIFICATION</scope>
</reference>
<keyword evidence="3" id="KW-0344">Guanine-nucleotide releasing factor</keyword>